<organism evidence="2 3">
    <name type="scientific">Colletotrichum scovillei</name>
    <dbReference type="NCBI Taxonomy" id="1209932"/>
    <lineage>
        <taxon>Eukaryota</taxon>
        <taxon>Fungi</taxon>
        <taxon>Dikarya</taxon>
        <taxon>Ascomycota</taxon>
        <taxon>Pezizomycotina</taxon>
        <taxon>Sordariomycetes</taxon>
        <taxon>Hypocreomycetidae</taxon>
        <taxon>Glomerellales</taxon>
        <taxon>Glomerellaceae</taxon>
        <taxon>Colletotrichum</taxon>
        <taxon>Colletotrichum acutatum species complex</taxon>
    </lineage>
</organism>
<feature type="non-terminal residue" evidence="2">
    <location>
        <position position="1"/>
    </location>
</feature>
<evidence type="ECO:0000256" key="1">
    <source>
        <dbReference type="SAM" id="MobiDB-lite"/>
    </source>
</evidence>
<protein>
    <submittedName>
        <fullName evidence="2">Uncharacterized protein</fullName>
    </submittedName>
</protein>
<reference evidence="2" key="1">
    <citation type="submission" date="2021-05" db="EMBL/GenBank/DDBJ databases">
        <title>Comparative genomics of three Colletotrichum scovillei strains and genetic complementation revealed genes involved fungal growth and virulence on chili pepper.</title>
        <authorList>
            <person name="Hsieh D.-K."/>
            <person name="Chuang S.-C."/>
            <person name="Chen C.-Y."/>
            <person name="Chao Y.-T."/>
            <person name="Lu M.-Y.J."/>
            <person name="Lee M.-H."/>
            <person name="Shih M.-C."/>
        </authorList>
    </citation>
    <scope>NUCLEOTIDE SEQUENCE</scope>
    <source>
        <strain evidence="2">Coll-153</strain>
    </source>
</reference>
<sequence length="44" mass="4877">IPKKAPGGGKRRASQHERNGVECEASTRNEIGQFRFSFSAKMGR</sequence>
<dbReference type="AlphaFoldDB" id="A0A9P7UED2"/>
<name>A0A9P7UED2_9PEZI</name>
<feature type="compositionally biased region" description="Basic residues" evidence="1">
    <location>
        <begin position="1"/>
        <end position="13"/>
    </location>
</feature>
<dbReference type="EMBL" id="JAESDN010000006">
    <property type="protein sequence ID" value="KAG7048772.1"/>
    <property type="molecule type" value="Genomic_DNA"/>
</dbReference>
<accession>A0A9P7UED2</accession>
<gene>
    <name evidence="2" type="ORF">JMJ77_014404</name>
</gene>
<dbReference type="Proteomes" id="UP000699042">
    <property type="component" value="Unassembled WGS sequence"/>
</dbReference>
<keyword evidence="3" id="KW-1185">Reference proteome</keyword>
<feature type="region of interest" description="Disordered" evidence="1">
    <location>
        <begin position="1"/>
        <end position="25"/>
    </location>
</feature>
<comment type="caution">
    <text evidence="2">The sequence shown here is derived from an EMBL/GenBank/DDBJ whole genome shotgun (WGS) entry which is preliminary data.</text>
</comment>
<evidence type="ECO:0000313" key="2">
    <source>
        <dbReference type="EMBL" id="KAG7048772.1"/>
    </source>
</evidence>
<evidence type="ECO:0000313" key="3">
    <source>
        <dbReference type="Proteomes" id="UP000699042"/>
    </source>
</evidence>
<proteinExistence type="predicted"/>
<feature type="compositionally biased region" description="Basic and acidic residues" evidence="1">
    <location>
        <begin position="14"/>
        <end position="25"/>
    </location>
</feature>